<gene>
    <name evidence="1" type="ORF">ABEG20_14220</name>
</gene>
<reference evidence="1" key="1">
    <citation type="submission" date="2024-05" db="EMBL/GenBank/DDBJ databases">
        <authorList>
            <person name="Kim S."/>
            <person name="Heo J."/>
            <person name="Choi H."/>
            <person name="Choi Y."/>
            <person name="Kwon S.-W."/>
            <person name="Kim Y."/>
        </authorList>
    </citation>
    <scope>NUCLEOTIDE SEQUENCE</scope>
    <source>
        <strain evidence="1">KACC 23697</strain>
    </source>
</reference>
<proteinExistence type="predicted"/>
<dbReference type="AlphaFoldDB" id="A0AAU7K1X7"/>
<organism evidence="1">
    <name type="scientific">Pedobacter sp. KACC 23697</name>
    <dbReference type="NCBI Taxonomy" id="3149230"/>
    <lineage>
        <taxon>Bacteria</taxon>
        <taxon>Pseudomonadati</taxon>
        <taxon>Bacteroidota</taxon>
        <taxon>Sphingobacteriia</taxon>
        <taxon>Sphingobacteriales</taxon>
        <taxon>Sphingobacteriaceae</taxon>
        <taxon>Pedobacter</taxon>
    </lineage>
</organism>
<accession>A0AAU7K1X7</accession>
<name>A0AAU7K1X7_9SPHI</name>
<protein>
    <submittedName>
        <fullName evidence="1">Uncharacterized protein</fullName>
    </submittedName>
</protein>
<dbReference type="RefSeq" id="WP_406823992.1">
    <property type="nucleotide sequence ID" value="NZ_CP157485.1"/>
</dbReference>
<sequence>MEIIISMLILLVLRLMFNSLFGNEKTKRGLSKADYWEAFELHALFDDLNKVKAVLEHTDDTRIDFIAFKDEFMEELDILEGENHPDFSRVSAWFAPDADWDRLMGRRGRVSGTSVFKRADWWKRNQ</sequence>
<dbReference type="EMBL" id="CP157485">
    <property type="protein sequence ID" value="XBO46445.1"/>
    <property type="molecule type" value="Genomic_DNA"/>
</dbReference>
<evidence type="ECO:0000313" key="1">
    <source>
        <dbReference type="EMBL" id="XBO46445.1"/>
    </source>
</evidence>